<organism evidence="2 3">
    <name type="scientific">Citricoccus parietis</name>
    <dbReference type="NCBI Taxonomy" id="592307"/>
    <lineage>
        <taxon>Bacteria</taxon>
        <taxon>Bacillati</taxon>
        <taxon>Actinomycetota</taxon>
        <taxon>Actinomycetes</taxon>
        <taxon>Micrococcales</taxon>
        <taxon>Micrococcaceae</taxon>
        <taxon>Citricoccus</taxon>
    </lineage>
</organism>
<reference evidence="2 3" key="1">
    <citation type="submission" date="2024-09" db="EMBL/GenBank/DDBJ databases">
        <authorList>
            <person name="Sun Q."/>
            <person name="Mori K."/>
        </authorList>
    </citation>
    <scope>NUCLEOTIDE SEQUENCE [LARGE SCALE GENOMIC DNA]</scope>
    <source>
        <strain evidence="2 3">CCM 7609</strain>
    </source>
</reference>
<proteinExistence type="predicted"/>
<gene>
    <name evidence="2" type="ORF">ACFFX0_15720</name>
</gene>
<evidence type="ECO:0000256" key="1">
    <source>
        <dbReference type="SAM" id="MobiDB-lite"/>
    </source>
</evidence>
<accession>A0ABV5G0V1</accession>
<feature type="region of interest" description="Disordered" evidence="1">
    <location>
        <begin position="23"/>
        <end position="73"/>
    </location>
</feature>
<comment type="caution">
    <text evidence="2">The sequence shown here is derived from an EMBL/GenBank/DDBJ whole genome shotgun (WGS) entry which is preliminary data.</text>
</comment>
<sequence>MRPASTASAARGCQWCTSTRAPSIRGRCGSRASSGSRVSASPRISAMSGSPASPGRARPLSSRTAQSASWRPPTCSTAAVTIAVSSPSAGPGRFTSQ</sequence>
<evidence type="ECO:0000313" key="2">
    <source>
        <dbReference type="EMBL" id="MFB9072566.1"/>
    </source>
</evidence>
<name>A0ABV5G0V1_9MICC</name>
<keyword evidence="3" id="KW-1185">Reference proteome</keyword>
<evidence type="ECO:0000313" key="3">
    <source>
        <dbReference type="Proteomes" id="UP001589575"/>
    </source>
</evidence>
<feature type="compositionally biased region" description="Polar residues" evidence="1">
    <location>
        <begin position="61"/>
        <end position="73"/>
    </location>
</feature>
<protein>
    <submittedName>
        <fullName evidence="2">Uncharacterized protein</fullName>
    </submittedName>
</protein>
<dbReference type="Proteomes" id="UP001589575">
    <property type="component" value="Unassembled WGS sequence"/>
</dbReference>
<dbReference type="EMBL" id="JBHMFI010000001">
    <property type="protein sequence ID" value="MFB9072566.1"/>
    <property type="molecule type" value="Genomic_DNA"/>
</dbReference>
<feature type="compositionally biased region" description="Low complexity" evidence="1">
    <location>
        <begin position="23"/>
        <end position="45"/>
    </location>
</feature>